<dbReference type="RefSeq" id="WP_108974267.1">
    <property type="nucleotide sequence ID" value="NZ_BFBB01000003.1"/>
</dbReference>
<dbReference type="AlphaFoldDB" id="A0A2P2DXP9"/>
<evidence type="ECO:0000313" key="1">
    <source>
        <dbReference type="EMBL" id="GBF49403.1"/>
    </source>
</evidence>
<proteinExistence type="predicted"/>
<gene>
    <name evidence="1" type="ORF">LPTSP4_09160</name>
</gene>
<sequence>MSFKTELMSGAKIGGAAFVGYALNRFLSTMDYAKQILKESPETGTVLVSSGISVAAIKFQGSVKDKLVRVGLVGGSIAASIHLATKIPTIQKALPAGIVDALSGEEDYEEMSGEELENQINQEVDSRIRKAFQDGKIQYVQPSNSQLSLAGNVNETPEFELDGDPDPIYSLAGTDSDIYSDIGK</sequence>
<dbReference type="Proteomes" id="UP000245133">
    <property type="component" value="Unassembled WGS sequence"/>
</dbReference>
<dbReference type="OrthoDB" id="331792at2"/>
<comment type="caution">
    <text evidence="1">The sequence shown here is derived from an EMBL/GenBank/DDBJ whole genome shotgun (WGS) entry which is preliminary data.</text>
</comment>
<organism evidence="1 2">
    <name type="scientific">Leptospira ryugenii</name>
    <dbReference type="NCBI Taxonomy" id="1917863"/>
    <lineage>
        <taxon>Bacteria</taxon>
        <taxon>Pseudomonadati</taxon>
        <taxon>Spirochaetota</taxon>
        <taxon>Spirochaetia</taxon>
        <taxon>Leptospirales</taxon>
        <taxon>Leptospiraceae</taxon>
        <taxon>Leptospira</taxon>
    </lineage>
</organism>
<keyword evidence="2" id="KW-1185">Reference proteome</keyword>
<dbReference type="EMBL" id="BFBB01000003">
    <property type="protein sequence ID" value="GBF49403.1"/>
    <property type="molecule type" value="Genomic_DNA"/>
</dbReference>
<name>A0A2P2DXP9_9LEPT</name>
<protein>
    <submittedName>
        <fullName evidence="1">Uncharacterized protein</fullName>
    </submittedName>
</protein>
<accession>A0A2P2DXP9</accession>
<reference evidence="1 2" key="1">
    <citation type="submission" date="2018-02" db="EMBL/GenBank/DDBJ databases">
        <title>Novel Leptospira species isolated from soil and water in Japan.</title>
        <authorList>
            <person name="Nakao R."/>
            <person name="Masuzawa T."/>
        </authorList>
    </citation>
    <scope>NUCLEOTIDE SEQUENCE [LARGE SCALE GENOMIC DNA]</scope>
    <source>
        <strain evidence="1 2">YH101</strain>
    </source>
</reference>
<evidence type="ECO:0000313" key="2">
    <source>
        <dbReference type="Proteomes" id="UP000245133"/>
    </source>
</evidence>